<evidence type="ECO:0000259" key="8">
    <source>
        <dbReference type="PROSITE" id="PS50928"/>
    </source>
</evidence>
<feature type="domain" description="ABC transmembrane type-1" evidence="8">
    <location>
        <begin position="74"/>
        <end position="286"/>
    </location>
</feature>
<evidence type="ECO:0000256" key="5">
    <source>
        <dbReference type="ARBA" id="ARBA00022989"/>
    </source>
</evidence>
<evidence type="ECO:0000256" key="3">
    <source>
        <dbReference type="ARBA" id="ARBA00022475"/>
    </source>
</evidence>
<gene>
    <name evidence="9" type="ORF">K0U00_11780</name>
</gene>
<evidence type="ECO:0000256" key="2">
    <source>
        <dbReference type="ARBA" id="ARBA00022448"/>
    </source>
</evidence>
<feature type="transmembrane region" description="Helical" evidence="7">
    <location>
        <begin position="204"/>
        <end position="223"/>
    </location>
</feature>
<dbReference type="InterPro" id="IPR000515">
    <property type="entry name" value="MetI-like"/>
</dbReference>
<keyword evidence="5 7" id="KW-1133">Transmembrane helix</keyword>
<proteinExistence type="inferred from homology"/>
<dbReference type="RefSeq" id="WP_210043863.1">
    <property type="nucleotide sequence ID" value="NZ_JBHLVU010000001.1"/>
</dbReference>
<keyword evidence="2 7" id="KW-0813">Transport</keyword>
<dbReference type="InterPro" id="IPR051393">
    <property type="entry name" value="ABC_transporter_permease"/>
</dbReference>
<comment type="subcellular location">
    <subcellularLocation>
        <location evidence="1 7">Cell membrane</location>
        <topology evidence="1 7">Multi-pass membrane protein</topology>
    </subcellularLocation>
</comment>
<evidence type="ECO:0000256" key="7">
    <source>
        <dbReference type="RuleBase" id="RU363032"/>
    </source>
</evidence>
<dbReference type="InterPro" id="IPR035906">
    <property type="entry name" value="MetI-like_sf"/>
</dbReference>
<dbReference type="PANTHER" id="PTHR30193">
    <property type="entry name" value="ABC TRANSPORTER PERMEASE PROTEIN"/>
    <property type="match status" value="1"/>
</dbReference>
<organism evidence="9 10">
    <name type="scientific">Paenibacillus sepulcri</name>
    <dbReference type="NCBI Taxonomy" id="359917"/>
    <lineage>
        <taxon>Bacteria</taxon>
        <taxon>Bacillati</taxon>
        <taxon>Bacillota</taxon>
        <taxon>Bacilli</taxon>
        <taxon>Bacillales</taxon>
        <taxon>Paenibacillaceae</taxon>
        <taxon>Paenibacillus</taxon>
    </lineage>
</organism>
<feature type="transmembrane region" description="Helical" evidence="7">
    <location>
        <begin position="16"/>
        <end position="36"/>
    </location>
</feature>
<feature type="transmembrane region" description="Helical" evidence="7">
    <location>
        <begin position="159"/>
        <end position="183"/>
    </location>
</feature>
<protein>
    <submittedName>
        <fullName evidence="9">Sugar ABC transporter permease</fullName>
    </submittedName>
</protein>
<reference evidence="9 10" key="1">
    <citation type="submission" date="2021-07" db="EMBL/GenBank/DDBJ databases">
        <title>Paenibacillus radiodurans sp. nov., isolated from the southeastern edge of Tengger Desert.</title>
        <authorList>
            <person name="Zhang G."/>
        </authorList>
    </citation>
    <scope>NUCLEOTIDE SEQUENCE [LARGE SCALE GENOMIC DNA]</scope>
    <source>
        <strain evidence="9 10">CCM 7311</strain>
    </source>
</reference>
<dbReference type="SUPFAM" id="SSF160964">
    <property type="entry name" value="MalF N-terminal region-like"/>
    <property type="match status" value="1"/>
</dbReference>
<dbReference type="CDD" id="cd06261">
    <property type="entry name" value="TM_PBP2"/>
    <property type="match status" value="1"/>
</dbReference>
<dbReference type="PROSITE" id="PS50928">
    <property type="entry name" value="ABC_TM1"/>
    <property type="match status" value="1"/>
</dbReference>
<name>A0ABS7C1V5_9BACL</name>
<keyword evidence="3" id="KW-1003">Cell membrane</keyword>
<dbReference type="Pfam" id="PF00528">
    <property type="entry name" value="BPD_transp_1"/>
    <property type="match status" value="1"/>
</dbReference>
<keyword evidence="6 7" id="KW-0472">Membrane</keyword>
<keyword evidence="4 7" id="KW-0812">Transmembrane</keyword>
<sequence>MQTVNRQKRISGKYKGLLYISPWIIGFLIFQLYPFFASMYYSFTSFDLMSAPKWIGFDNYITMFTKDDMFRQSLKVTLIYSLIAVPLKVSFALLVAVILNVKMRGVHFFRTVYYLPSILGGSVAVAVLWRFLFMKEGIVNQMISYVGIPAIDWLGNPHIALFTISTLAVWQFGSSMVLFLAGLKQVPGELYEVGRVDGASRIRMFFSVTLPLLTPILLFNLIMQTVNAFQEFTGAFVILPDGGPLKSTYLYGMKLYDEGFKFLKMGYASALSWILFLIIFAITALVIKSSSYWTHYEDGGDRK</sequence>
<feature type="transmembrane region" description="Helical" evidence="7">
    <location>
        <begin position="78"/>
        <end position="99"/>
    </location>
</feature>
<dbReference type="SUPFAM" id="SSF161098">
    <property type="entry name" value="MetI-like"/>
    <property type="match status" value="1"/>
</dbReference>
<dbReference type="PANTHER" id="PTHR30193:SF1">
    <property type="entry name" value="ABC TRANSPORTER PERMEASE PROTEIN YESP-RELATED"/>
    <property type="match status" value="1"/>
</dbReference>
<evidence type="ECO:0000256" key="4">
    <source>
        <dbReference type="ARBA" id="ARBA00022692"/>
    </source>
</evidence>
<feature type="transmembrane region" description="Helical" evidence="7">
    <location>
        <begin position="265"/>
        <end position="287"/>
    </location>
</feature>
<feature type="transmembrane region" description="Helical" evidence="7">
    <location>
        <begin position="111"/>
        <end position="132"/>
    </location>
</feature>
<comment type="caution">
    <text evidence="9">The sequence shown here is derived from an EMBL/GenBank/DDBJ whole genome shotgun (WGS) entry which is preliminary data.</text>
</comment>
<evidence type="ECO:0000256" key="1">
    <source>
        <dbReference type="ARBA" id="ARBA00004651"/>
    </source>
</evidence>
<evidence type="ECO:0000256" key="6">
    <source>
        <dbReference type="ARBA" id="ARBA00023136"/>
    </source>
</evidence>
<dbReference type="EMBL" id="JAHZIK010000239">
    <property type="protein sequence ID" value="MBW7454711.1"/>
    <property type="molecule type" value="Genomic_DNA"/>
</dbReference>
<keyword evidence="10" id="KW-1185">Reference proteome</keyword>
<evidence type="ECO:0000313" key="10">
    <source>
        <dbReference type="Proteomes" id="UP001519887"/>
    </source>
</evidence>
<dbReference type="Gene3D" id="1.10.3720.10">
    <property type="entry name" value="MetI-like"/>
    <property type="match status" value="1"/>
</dbReference>
<evidence type="ECO:0000313" key="9">
    <source>
        <dbReference type="EMBL" id="MBW7454711.1"/>
    </source>
</evidence>
<accession>A0ABS7C1V5</accession>
<dbReference type="Proteomes" id="UP001519887">
    <property type="component" value="Unassembled WGS sequence"/>
</dbReference>
<comment type="similarity">
    <text evidence="7">Belongs to the binding-protein-dependent transport system permease family.</text>
</comment>